<gene>
    <name evidence="4" type="ORF">LIER_42159</name>
</gene>
<comment type="caution">
    <text evidence="4">The sequence shown here is derived from an EMBL/GenBank/DDBJ whole genome shotgun (WGS) entry which is preliminary data.</text>
</comment>
<evidence type="ECO:0000256" key="1">
    <source>
        <dbReference type="ARBA" id="ARBA00009861"/>
    </source>
</evidence>
<dbReference type="Proteomes" id="UP001454036">
    <property type="component" value="Unassembled WGS sequence"/>
</dbReference>
<evidence type="ECO:0000256" key="2">
    <source>
        <dbReference type="ARBA" id="ARBA00022679"/>
    </source>
</evidence>
<dbReference type="PANTHER" id="PTHR31623">
    <property type="entry name" value="F21J9.9"/>
    <property type="match status" value="1"/>
</dbReference>
<comment type="similarity">
    <text evidence="1">Belongs to the plant acyltransferase family.</text>
</comment>
<keyword evidence="3" id="KW-0012">Acyltransferase</keyword>
<keyword evidence="5" id="KW-1185">Reference proteome</keyword>
<protein>
    <submittedName>
        <fullName evidence="4">Uncharacterized protein</fullName>
    </submittedName>
</protein>
<accession>A0AAV3RMB4</accession>
<evidence type="ECO:0000313" key="5">
    <source>
        <dbReference type="Proteomes" id="UP001454036"/>
    </source>
</evidence>
<keyword evidence="2" id="KW-0808">Transferase</keyword>
<dbReference type="PANTHER" id="PTHR31623:SF29">
    <property type="entry name" value="ACYLSUGAR ACYLTRANSFERASE 3-LIKE"/>
    <property type="match status" value="1"/>
</dbReference>
<proteinExistence type="inferred from homology"/>
<dbReference type="GO" id="GO:0016746">
    <property type="term" value="F:acyltransferase activity"/>
    <property type="evidence" value="ECO:0007669"/>
    <property type="project" value="UniProtKB-KW"/>
</dbReference>
<evidence type="ECO:0000313" key="4">
    <source>
        <dbReference type="EMBL" id="GAA0178003.1"/>
    </source>
</evidence>
<dbReference type="AlphaFoldDB" id="A0AAV3RMB4"/>
<sequence>MKKQRHISRRIMFTAERIKKLKLMVAEDQETGVKNPTRTEILAAFLTKYNLIASSFKPIVLFISVNMRNVINPPLEGNWAGNFISFISISISEEQDLNLAIK</sequence>
<evidence type="ECO:0000256" key="3">
    <source>
        <dbReference type="ARBA" id="ARBA00023315"/>
    </source>
</evidence>
<organism evidence="4 5">
    <name type="scientific">Lithospermum erythrorhizon</name>
    <name type="common">Purple gromwell</name>
    <name type="synonym">Lithospermum officinale var. erythrorhizon</name>
    <dbReference type="NCBI Taxonomy" id="34254"/>
    <lineage>
        <taxon>Eukaryota</taxon>
        <taxon>Viridiplantae</taxon>
        <taxon>Streptophyta</taxon>
        <taxon>Embryophyta</taxon>
        <taxon>Tracheophyta</taxon>
        <taxon>Spermatophyta</taxon>
        <taxon>Magnoliopsida</taxon>
        <taxon>eudicotyledons</taxon>
        <taxon>Gunneridae</taxon>
        <taxon>Pentapetalae</taxon>
        <taxon>asterids</taxon>
        <taxon>lamiids</taxon>
        <taxon>Boraginales</taxon>
        <taxon>Boraginaceae</taxon>
        <taxon>Boraginoideae</taxon>
        <taxon>Lithospermeae</taxon>
        <taxon>Lithospermum</taxon>
    </lineage>
</organism>
<dbReference type="EMBL" id="BAABME010028292">
    <property type="protein sequence ID" value="GAA0178003.1"/>
    <property type="molecule type" value="Genomic_DNA"/>
</dbReference>
<dbReference type="InterPro" id="IPR023213">
    <property type="entry name" value="CAT-like_dom_sf"/>
</dbReference>
<dbReference type="Pfam" id="PF02458">
    <property type="entry name" value="Transferase"/>
    <property type="match status" value="1"/>
</dbReference>
<dbReference type="Gene3D" id="3.30.559.10">
    <property type="entry name" value="Chloramphenicol acetyltransferase-like domain"/>
    <property type="match status" value="1"/>
</dbReference>
<reference evidence="4 5" key="1">
    <citation type="submission" date="2024-01" db="EMBL/GenBank/DDBJ databases">
        <title>The complete chloroplast genome sequence of Lithospermum erythrorhizon: insights into the phylogenetic relationship among Boraginaceae species and the maternal lineages of purple gromwells.</title>
        <authorList>
            <person name="Okada T."/>
            <person name="Watanabe K."/>
        </authorList>
    </citation>
    <scope>NUCLEOTIDE SEQUENCE [LARGE SCALE GENOMIC DNA]</scope>
</reference>
<name>A0AAV3RMB4_LITER</name>